<accession>A0A2U1L419</accession>
<dbReference type="GO" id="GO:0003723">
    <property type="term" value="F:RNA binding"/>
    <property type="evidence" value="ECO:0007669"/>
    <property type="project" value="UniProtKB-UniRule"/>
</dbReference>
<evidence type="ECO:0000259" key="5">
    <source>
        <dbReference type="PROSITE" id="PS50102"/>
    </source>
</evidence>
<feature type="compositionally biased region" description="Basic and acidic residues" evidence="4">
    <location>
        <begin position="588"/>
        <end position="602"/>
    </location>
</feature>
<dbReference type="STRING" id="35608.A0A2U1L419"/>
<feature type="compositionally biased region" description="Basic and acidic residues" evidence="4">
    <location>
        <begin position="1301"/>
        <end position="1318"/>
    </location>
</feature>
<dbReference type="SMART" id="SM00360">
    <property type="entry name" value="RRM"/>
    <property type="match status" value="3"/>
</dbReference>
<feature type="compositionally biased region" description="Basic and acidic residues" evidence="4">
    <location>
        <begin position="39"/>
        <end position="48"/>
    </location>
</feature>
<feature type="domain" description="RRM" evidence="5">
    <location>
        <begin position="729"/>
        <end position="800"/>
    </location>
</feature>
<comment type="caution">
    <text evidence="7">The sequence shown here is derived from an EMBL/GenBank/DDBJ whole genome shotgun (WGS) entry which is preliminary data.</text>
</comment>
<evidence type="ECO:0000313" key="7">
    <source>
        <dbReference type="EMBL" id="PWA43704.1"/>
    </source>
</evidence>
<feature type="domain" description="C3H1-type" evidence="6">
    <location>
        <begin position="242"/>
        <end position="263"/>
    </location>
</feature>
<evidence type="ECO:0000256" key="4">
    <source>
        <dbReference type="SAM" id="MobiDB-lite"/>
    </source>
</evidence>
<feature type="compositionally biased region" description="Basic residues" evidence="4">
    <location>
        <begin position="1448"/>
        <end position="1460"/>
    </location>
</feature>
<dbReference type="SUPFAM" id="SSF81296">
    <property type="entry name" value="E set domains"/>
    <property type="match status" value="1"/>
</dbReference>
<feature type="compositionally biased region" description="Basic and acidic residues" evidence="4">
    <location>
        <begin position="674"/>
        <end position="693"/>
    </location>
</feature>
<dbReference type="GO" id="GO:0008270">
    <property type="term" value="F:zinc ion binding"/>
    <property type="evidence" value="ECO:0007669"/>
    <property type="project" value="UniProtKB-KW"/>
</dbReference>
<feature type="region of interest" description="Disordered" evidence="4">
    <location>
        <begin position="1078"/>
        <end position="1531"/>
    </location>
</feature>
<dbReference type="SMART" id="SM00557">
    <property type="entry name" value="IG_FLMN"/>
    <property type="match status" value="1"/>
</dbReference>
<feature type="compositionally biased region" description="Basic and acidic residues" evidence="4">
    <location>
        <begin position="1354"/>
        <end position="1389"/>
    </location>
</feature>
<feature type="compositionally biased region" description="Basic and acidic residues" evidence="4">
    <location>
        <begin position="319"/>
        <end position="330"/>
    </location>
</feature>
<keyword evidence="3" id="KW-0862">Zinc</keyword>
<dbReference type="PROSITE" id="PS50102">
    <property type="entry name" value="RRM"/>
    <property type="match status" value="3"/>
</dbReference>
<dbReference type="PROSITE" id="PS50103">
    <property type="entry name" value="ZF_C3H1"/>
    <property type="match status" value="1"/>
</dbReference>
<keyword evidence="2" id="KW-0694">RNA-binding</keyword>
<dbReference type="InterPro" id="IPR035979">
    <property type="entry name" value="RBD_domain_sf"/>
</dbReference>
<evidence type="ECO:0000256" key="1">
    <source>
        <dbReference type="PROSITE-ProRule" id="PRU00087"/>
    </source>
</evidence>
<keyword evidence="3" id="KW-0863">Zinc-finger</keyword>
<feature type="domain" description="RRM" evidence="5">
    <location>
        <begin position="931"/>
        <end position="1002"/>
    </location>
</feature>
<feature type="repeat" description="Filamin" evidence="1">
    <location>
        <begin position="68"/>
        <end position="172"/>
    </location>
</feature>
<dbReference type="InterPro" id="IPR001298">
    <property type="entry name" value="Filamin/ABP280_rpt"/>
</dbReference>
<feature type="compositionally biased region" description="Basic and acidic residues" evidence="4">
    <location>
        <begin position="1140"/>
        <end position="1169"/>
    </location>
</feature>
<dbReference type="EMBL" id="PKPP01011687">
    <property type="protein sequence ID" value="PWA43704.1"/>
    <property type="molecule type" value="Genomic_DNA"/>
</dbReference>
<sequence>MADRNLVAVKPIWVKQAEEAKIKSEAEKDAAAKAAFEATFKDVEKTREPTALSDSDGDEEEDLTNKPIGPVDPSKCTAAGTGVAGGTACAPSSFVVVTKDSDGRKVPNGGAQVKVKVSPGVGVGGSDQEGIVKDMGDGSYTVTYVVPKRGNYMLSVECDGRPIMGSPFPVFFSAGTTTGGLLGFAPQMNYPNMVNQTMPNMPNYSGSVSGAFPGLLGMIPGIVHSGSGGVMLPGIGASLGEVCREYLNGRCVKTDCKFNHPPHSLLMTALASTSTMGTLSQAPMAPSAAAMAAAQAIVAAQALQAHASSAQANSSKDPSGPEDKAAKADSLKKTLQVSNLSPLLTADQLKQFFAFCGTVVDCTITDSKHFAYIEYSKPEEATAALALNNMDVLGRPLNVEMAKSLPPKPANTGSSSLPMVMQQAVAMQQMQFQQALLMQQTMNAQQAANRAATMKTATELAAARAAEISMKLKAEGIIGNEDESVKSPRLPSPVPARSRSKSKSPVNYQRRRRSRSYSPPPRRVRDYRSRSPVRSRHYSSYEYDRRSFRDTRDGSDRSRRREYGRSNDRHSWRNRSRSMSPVARKSRRDGSDSPKRRHESPTHRSKKSSRATSRSPVSHRGNRSSPRTDDQTKDKHRRRSRSGSLDDKHRSNDKVDDNRDERSKRRDRRRSRSKSLDNKSNDKIDDNRDERSKRRDRRRSRSKSLENKHRSGDKSRPEDKAAKADSLKKTLQVSNLSPLLTADQLKQFFAFCGTVVDCTITDSKHFAYIEYSKPEEATAALALNNMDVLGRPLNVEMAKSLPPKPANTGSSSLPMVMQQAVAMQQMQFQQALLMQQTMNAQQAANRAATMKTATELAAARAAEISMKLKAEGIIGNEDESVKSPRVAAMAAAQAIVAAQALQAHASSAQANSSKDPSGPEDKAAKADSLKKTLQVSNLSPLLTADQLKQFFAFCGTVVDCTITDSKHFAYIEYSKPEEATAALALNNMDVLGRPLNVEMAKSLPPKPANTGSSSLPMVMQQAVAMQQMQFQQALLMQQTMNAQQAANRAATMKTATELAAARAAEISMKLKAEGIIGNEDESVKSPRLPSPVPARSRSKSKSPVNYQRRRRSRSYSPPPRRVRDYRSRSPVRSRHYSSYEYDRRSFRDTRDGSDRSRRREYGRSNDRHSWRNRSRSLSPVARKSRRDGSDSPKRRHESPTHRLKKSSRATSRSPVSHRGNRSSPRTDDQTKDKHRRRSRSGSLDDKHRSSDKVDDNRDERSKRRDRRRSRSKSLENKSNDKIDDNRDERSKRRDRRRSRSKSLENKHRSGDKSSDAKQRDRRRSRSPSADDKHHSVNRTLDEGKSKHRRRSRTRSPEVNHRSVDKIDRSRSPSVEDKHHSRTRTVDEGKSKHRRRSRTRSPEDNHRSIDKTDRSRKDKSKSKYHGRRQSRSVSPDGKRHKGRSDEHKSKHRRRSRSRSRSKSAEHNGLGNGYLDSGKFNEQGQGQNHHEQGPVLSGDVKVNNSMDYKEDGASFPSPEGESDRFKSESHRDVERDHMTAEATAEEYILLAACCFCDLLTRYVDMCARWRLDVELATQFLNLFEFGVFTDETRLGLDANVPIIASGCSNVAILDVAVAVRM</sequence>
<protein>
    <submittedName>
        <fullName evidence="7">Filamin/ABP280 repeat-containing protein</fullName>
    </submittedName>
</protein>
<feature type="compositionally biased region" description="Basic and acidic residues" evidence="4">
    <location>
        <begin position="703"/>
        <end position="727"/>
    </location>
</feature>
<dbReference type="InterPro" id="IPR012677">
    <property type="entry name" value="Nucleotide-bd_a/b_plait_sf"/>
</dbReference>
<feature type="compositionally biased region" description="Basic and acidic residues" evidence="4">
    <location>
        <begin position="1242"/>
        <end position="1262"/>
    </location>
</feature>
<feature type="region of interest" description="Disordered" evidence="4">
    <location>
        <begin position="309"/>
        <end position="330"/>
    </location>
</feature>
<evidence type="ECO:0000256" key="3">
    <source>
        <dbReference type="PROSITE-ProRule" id="PRU00723"/>
    </source>
</evidence>
<feature type="compositionally biased region" description="Basic and acidic residues" evidence="4">
    <location>
        <begin position="1186"/>
        <end position="1200"/>
    </location>
</feature>
<feature type="compositionally biased region" description="Basic and acidic residues" evidence="4">
    <location>
        <begin position="1328"/>
        <end position="1344"/>
    </location>
</feature>
<evidence type="ECO:0000259" key="6">
    <source>
        <dbReference type="PROSITE" id="PS50103"/>
    </source>
</evidence>
<proteinExistence type="predicted"/>
<dbReference type="PANTHER" id="PTHR32343:SF8">
    <property type="entry name" value="RNA RECOGNITION MOTIF (RRM)-CONTAINING PROTEIN"/>
    <property type="match status" value="1"/>
</dbReference>
<dbReference type="CDD" id="cd00590">
    <property type="entry name" value="RRM_SF"/>
    <property type="match status" value="3"/>
</dbReference>
<keyword evidence="3" id="KW-0479">Metal-binding</keyword>
<feature type="compositionally biased region" description="Basic and acidic residues" evidence="4">
    <location>
        <begin position="1399"/>
        <end position="1415"/>
    </location>
</feature>
<feature type="zinc finger region" description="C3H1-type" evidence="3">
    <location>
        <begin position="242"/>
        <end position="263"/>
    </location>
</feature>
<dbReference type="Gene3D" id="3.30.70.330">
    <property type="match status" value="3"/>
</dbReference>
<feature type="compositionally biased region" description="Basic and acidic residues" evidence="4">
    <location>
        <begin position="542"/>
        <end position="571"/>
    </location>
</feature>
<feature type="region of interest" description="Disordered" evidence="4">
    <location>
        <begin position="906"/>
        <end position="928"/>
    </location>
</feature>
<dbReference type="InterPro" id="IPR017868">
    <property type="entry name" value="Filamin/ABP280_repeat-like"/>
</dbReference>
<dbReference type="Pfam" id="PF00630">
    <property type="entry name" value="Filamin"/>
    <property type="match status" value="1"/>
</dbReference>
<dbReference type="Gene3D" id="2.60.40.10">
    <property type="entry name" value="Immunoglobulins"/>
    <property type="match status" value="1"/>
</dbReference>
<dbReference type="OrthoDB" id="79941at2759"/>
<feature type="region of interest" description="Disordered" evidence="4">
    <location>
        <begin position="37"/>
        <end position="74"/>
    </location>
</feature>
<feature type="compositionally biased region" description="Basic and acidic residues" evidence="4">
    <location>
        <begin position="1272"/>
        <end position="1291"/>
    </location>
</feature>
<dbReference type="PROSITE" id="PS50194">
    <property type="entry name" value="FILAMIN_REPEAT"/>
    <property type="match status" value="1"/>
</dbReference>
<feature type="region of interest" description="Disordered" evidence="4">
    <location>
        <begin position="480"/>
        <end position="727"/>
    </location>
</feature>
<reference evidence="7 8" key="1">
    <citation type="journal article" date="2018" name="Mol. Plant">
        <title>The genome of Artemisia annua provides insight into the evolution of Asteraceae family and artemisinin biosynthesis.</title>
        <authorList>
            <person name="Shen Q."/>
            <person name="Zhang L."/>
            <person name="Liao Z."/>
            <person name="Wang S."/>
            <person name="Yan T."/>
            <person name="Shi P."/>
            <person name="Liu M."/>
            <person name="Fu X."/>
            <person name="Pan Q."/>
            <person name="Wang Y."/>
            <person name="Lv Z."/>
            <person name="Lu X."/>
            <person name="Zhang F."/>
            <person name="Jiang W."/>
            <person name="Ma Y."/>
            <person name="Chen M."/>
            <person name="Hao X."/>
            <person name="Li L."/>
            <person name="Tang Y."/>
            <person name="Lv G."/>
            <person name="Zhou Y."/>
            <person name="Sun X."/>
            <person name="Brodelius P.E."/>
            <person name="Rose J.K.C."/>
            <person name="Tang K."/>
        </authorList>
    </citation>
    <scope>NUCLEOTIDE SEQUENCE [LARGE SCALE GENOMIC DNA]</scope>
    <source>
        <strain evidence="8">cv. Huhao1</strain>
        <tissue evidence="7">Leaf</tissue>
    </source>
</reference>
<dbReference type="InterPro" id="IPR000571">
    <property type="entry name" value="Znf_CCCH"/>
</dbReference>
<name>A0A2U1L419_ARTAN</name>
<organism evidence="7 8">
    <name type="scientific">Artemisia annua</name>
    <name type="common">Sweet wormwood</name>
    <dbReference type="NCBI Taxonomy" id="35608"/>
    <lineage>
        <taxon>Eukaryota</taxon>
        <taxon>Viridiplantae</taxon>
        <taxon>Streptophyta</taxon>
        <taxon>Embryophyta</taxon>
        <taxon>Tracheophyta</taxon>
        <taxon>Spermatophyta</taxon>
        <taxon>Magnoliopsida</taxon>
        <taxon>eudicotyledons</taxon>
        <taxon>Gunneridae</taxon>
        <taxon>Pentapetalae</taxon>
        <taxon>asterids</taxon>
        <taxon>campanulids</taxon>
        <taxon>Asterales</taxon>
        <taxon>Asteraceae</taxon>
        <taxon>Asteroideae</taxon>
        <taxon>Anthemideae</taxon>
        <taxon>Artemisiinae</taxon>
        <taxon>Artemisia</taxon>
    </lineage>
</organism>
<evidence type="ECO:0000313" key="8">
    <source>
        <dbReference type="Proteomes" id="UP000245207"/>
    </source>
</evidence>
<dbReference type="SUPFAM" id="SSF54928">
    <property type="entry name" value="RNA-binding domain, RBD"/>
    <property type="match status" value="3"/>
</dbReference>
<dbReference type="PANTHER" id="PTHR32343">
    <property type="entry name" value="SERINE/ARGININE-RICH SPLICING FACTOR"/>
    <property type="match status" value="1"/>
</dbReference>
<evidence type="ECO:0000256" key="2">
    <source>
        <dbReference type="PROSITE-ProRule" id="PRU00176"/>
    </source>
</evidence>
<keyword evidence="8" id="KW-1185">Reference proteome</keyword>
<feature type="compositionally biased region" description="Basic and acidic residues" evidence="4">
    <location>
        <begin position="917"/>
        <end position="928"/>
    </location>
</feature>
<dbReference type="InterPro" id="IPR014756">
    <property type="entry name" value="Ig_E-set"/>
</dbReference>
<feature type="domain" description="RRM" evidence="5">
    <location>
        <begin position="333"/>
        <end position="404"/>
    </location>
</feature>
<feature type="compositionally biased region" description="Basic and acidic residues" evidence="4">
    <location>
        <begin position="644"/>
        <end position="664"/>
    </location>
</feature>
<gene>
    <name evidence="7" type="ORF">CTI12_AA530180</name>
</gene>
<dbReference type="InterPro" id="IPR013783">
    <property type="entry name" value="Ig-like_fold"/>
</dbReference>
<dbReference type="Proteomes" id="UP000245207">
    <property type="component" value="Unassembled WGS sequence"/>
</dbReference>
<dbReference type="InterPro" id="IPR000504">
    <property type="entry name" value="RRM_dom"/>
</dbReference>
<dbReference type="Pfam" id="PF00076">
    <property type="entry name" value="RRM_1"/>
    <property type="match status" value="3"/>
</dbReference>
<feature type="compositionally biased region" description="Basic and acidic residues" evidence="4">
    <location>
        <begin position="1519"/>
        <end position="1531"/>
    </location>
</feature>
<feature type="compositionally biased region" description="Basic residues" evidence="4">
    <location>
        <begin position="1416"/>
        <end position="1429"/>
    </location>
</feature>